<dbReference type="SMART" id="SM00421">
    <property type="entry name" value="HTH_LUXR"/>
    <property type="match status" value="1"/>
</dbReference>
<reference evidence="6 7" key="1">
    <citation type="submission" date="2020-01" db="EMBL/GenBank/DDBJ databases">
        <title>Bacteria diversity of Porities sp.</title>
        <authorList>
            <person name="Wang G."/>
        </authorList>
    </citation>
    <scope>NUCLEOTIDE SEQUENCE [LARGE SCALE GENOMIC DNA]</scope>
    <source>
        <strain evidence="6 7">R33</strain>
    </source>
</reference>
<keyword evidence="3" id="KW-0804">Transcription</keyword>
<evidence type="ECO:0000256" key="4">
    <source>
        <dbReference type="SAM" id="Phobius"/>
    </source>
</evidence>
<name>A0A6L9EHK6_9FLAO</name>
<keyword evidence="2" id="KW-0238">DNA-binding</keyword>
<gene>
    <name evidence="6" type="ORF">GTQ38_18340</name>
</gene>
<dbReference type="InterPro" id="IPR000792">
    <property type="entry name" value="Tscrpt_reg_LuxR_C"/>
</dbReference>
<dbReference type="EMBL" id="WXYO01000008">
    <property type="protein sequence ID" value="NAS13978.1"/>
    <property type="molecule type" value="Genomic_DNA"/>
</dbReference>
<protein>
    <recommendedName>
        <fullName evidence="5">HTH luxR-type domain-containing protein</fullName>
    </recommendedName>
</protein>
<dbReference type="PANTHER" id="PTHR44688">
    <property type="entry name" value="DNA-BINDING TRANSCRIPTIONAL ACTIVATOR DEVR_DOSR"/>
    <property type="match status" value="1"/>
</dbReference>
<feature type="domain" description="HTH luxR-type" evidence="5">
    <location>
        <begin position="91"/>
        <end position="152"/>
    </location>
</feature>
<proteinExistence type="predicted"/>
<dbReference type="PRINTS" id="PR00038">
    <property type="entry name" value="HTHLUXR"/>
</dbReference>
<dbReference type="CDD" id="cd06170">
    <property type="entry name" value="LuxR_C_like"/>
    <property type="match status" value="1"/>
</dbReference>
<dbReference type="PROSITE" id="PS50043">
    <property type="entry name" value="HTH_LUXR_2"/>
    <property type="match status" value="1"/>
</dbReference>
<feature type="transmembrane region" description="Helical" evidence="4">
    <location>
        <begin position="65"/>
        <end position="85"/>
    </location>
</feature>
<sequence>MVKLISIRELANKQLLNKDILENPTYYQGLLEELRSSEIDQAEYYFLEQRLLLVLGNKTARNYEISIWVNLLLGGLVLFLLGLMLKARKKRQEVSVPLSRQESNVRSLILEGKTNKEIANELFISVNTVKTHITNIYQKLDVRSRKELLQKK</sequence>
<evidence type="ECO:0000256" key="2">
    <source>
        <dbReference type="ARBA" id="ARBA00023125"/>
    </source>
</evidence>
<keyword evidence="1" id="KW-0805">Transcription regulation</keyword>
<comment type="caution">
    <text evidence="6">The sequence shown here is derived from an EMBL/GenBank/DDBJ whole genome shotgun (WGS) entry which is preliminary data.</text>
</comment>
<evidence type="ECO:0000259" key="5">
    <source>
        <dbReference type="PROSITE" id="PS50043"/>
    </source>
</evidence>
<dbReference type="PANTHER" id="PTHR44688:SF16">
    <property type="entry name" value="DNA-BINDING TRANSCRIPTIONAL ACTIVATOR DEVR_DOSR"/>
    <property type="match status" value="1"/>
</dbReference>
<evidence type="ECO:0000313" key="7">
    <source>
        <dbReference type="Proteomes" id="UP000475249"/>
    </source>
</evidence>
<dbReference type="InterPro" id="IPR016032">
    <property type="entry name" value="Sig_transdc_resp-reg_C-effctor"/>
</dbReference>
<dbReference type="PROSITE" id="PS00622">
    <property type="entry name" value="HTH_LUXR_1"/>
    <property type="match status" value="1"/>
</dbReference>
<dbReference type="Pfam" id="PF00196">
    <property type="entry name" value="GerE"/>
    <property type="match status" value="1"/>
</dbReference>
<evidence type="ECO:0000256" key="3">
    <source>
        <dbReference type="ARBA" id="ARBA00023163"/>
    </source>
</evidence>
<dbReference type="GO" id="GO:0006355">
    <property type="term" value="P:regulation of DNA-templated transcription"/>
    <property type="evidence" value="ECO:0007669"/>
    <property type="project" value="InterPro"/>
</dbReference>
<keyword evidence="4" id="KW-0472">Membrane</keyword>
<evidence type="ECO:0000256" key="1">
    <source>
        <dbReference type="ARBA" id="ARBA00023015"/>
    </source>
</evidence>
<organism evidence="6 7">
    <name type="scientific">Poritiphilus flavus</name>
    <dbReference type="NCBI Taxonomy" id="2697053"/>
    <lineage>
        <taxon>Bacteria</taxon>
        <taxon>Pseudomonadati</taxon>
        <taxon>Bacteroidota</taxon>
        <taxon>Flavobacteriia</taxon>
        <taxon>Flavobacteriales</taxon>
        <taxon>Flavobacteriaceae</taxon>
        <taxon>Poritiphilus</taxon>
    </lineage>
</organism>
<dbReference type="GO" id="GO:0003677">
    <property type="term" value="F:DNA binding"/>
    <property type="evidence" value="ECO:0007669"/>
    <property type="project" value="UniProtKB-KW"/>
</dbReference>
<dbReference type="SUPFAM" id="SSF46894">
    <property type="entry name" value="C-terminal effector domain of the bipartite response regulators"/>
    <property type="match status" value="1"/>
</dbReference>
<keyword evidence="4" id="KW-0812">Transmembrane</keyword>
<dbReference type="AlphaFoldDB" id="A0A6L9EHK6"/>
<evidence type="ECO:0000313" key="6">
    <source>
        <dbReference type="EMBL" id="NAS13978.1"/>
    </source>
</evidence>
<dbReference type="Gene3D" id="1.10.10.10">
    <property type="entry name" value="Winged helix-like DNA-binding domain superfamily/Winged helix DNA-binding domain"/>
    <property type="match status" value="1"/>
</dbReference>
<dbReference type="InterPro" id="IPR036388">
    <property type="entry name" value="WH-like_DNA-bd_sf"/>
</dbReference>
<keyword evidence="4" id="KW-1133">Transmembrane helix</keyword>
<dbReference type="Proteomes" id="UP000475249">
    <property type="component" value="Unassembled WGS sequence"/>
</dbReference>
<keyword evidence="7" id="KW-1185">Reference proteome</keyword>
<accession>A0A6L9EHK6</accession>